<evidence type="ECO:0000259" key="10">
    <source>
        <dbReference type="Pfam" id="PF02782"/>
    </source>
</evidence>
<feature type="domain" description="Carbohydrate kinase FGGY N-terminal" evidence="9">
    <location>
        <begin position="5"/>
        <end position="250"/>
    </location>
</feature>
<feature type="binding site" evidence="7">
    <location>
        <position position="12"/>
    </location>
    <ligand>
        <name>sn-glycerol 3-phosphate</name>
        <dbReference type="ChEBI" id="CHEBI:57597"/>
    </ligand>
</feature>
<feature type="binding site" evidence="7">
    <location>
        <position position="12"/>
    </location>
    <ligand>
        <name>ATP</name>
        <dbReference type="ChEBI" id="CHEBI:30616"/>
    </ligand>
</feature>
<keyword evidence="2 7" id="KW-0808">Transferase</keyword>
<comment type="activity regulation">
    <text evidence="7">Inhibited by fructose 1,6-bisphosphate (FBP).</text>
</comment>
<feature type="binding site" evidence="7">
    <location>
        <position position="243"/>
    </location>
    <ligand>
        <name>sn-glycerol 3-phosphate</name>
        <dbReference type="ChEBI" id="CHEBI:57597"/>
    </ligand>
</feature>
<evidence type="ECO:0000259" key="9">
    <source>
        <dbReference type="Pfam" id="PF00370"/>
    </source>
</evidence>
<dbReference type="EMBL" id="CP146275">
    <property type="protein sequence ID" value="WWT32182.1"/>
    <property type="molecule type" value="Genomic_DNA"/>
</dbReference>
<organism evidence="11 12">
    <name type="scientific">Pelagibacterium nitratireducens</name>
    <dbReference type="NCBI Taxonomy" id="1046114"/>
    <lineage>
        <taxon>Bacteria</taxon>
        <taxon>Pseudomonadati</taxon>
        <taxon>Pseudomonadota</taxon>
        <taxon>Alphaproteobacteria</taxon>
        <taxon>Hyphomicrobiales</taxon>
        <taxon>Devosiaceae</taxon>
        <taxon>Pelagibacterium</taxon>
    </lineage>
</organism>
<dbReference type="InterPro" id="IPR018484">
    <property type="entry name" value="FGGY_N"/>
</dbReference>
<dbReference type="Pfam" id="PF02782">
    <property type="entry name" value="FGGY_C"/>
    <property type="match status" value="1"/>
</dbReference>
<feature type="binding site" evidence="7">
    <location>
        <position position="83"/>
    </location>
    <ligand>
        <name>glycerol</name>
        <dbReference type="ChEBI" id="CHEBI:17754"/>
    </ligand>
</feature>
<dbReference type="PROSITE" id="PS00445">
    <property type="entry name" value="FGGY_KINASES_2"/>
    <property type="match status" value="1"/>
</dbReference>
<dbReference type="Proteomes" id="UP001369958">
    <property type="component" value="Chromosome"/>
</dbReference>
<accession>A0ABZ2I4W2</accession>
<dbReference type="HAMAP" id="MF_00186">
    <property type="entry name" value="Glycerol_kin"/>
    <property type="match status" value="1"/>
</dbReference>
<dbReference type="InterPro" id="IPR018485">
    <property type="entry name" value="FGGY_C"/>
</dbReference>
<feature type="binding site" evidence="7">
    <location>
        <position position="83"/>
    </location>
    <ligand>
        <name>sn-glycerol 3-phosphate</name>
        <dbReference type="ChEBI" id="CHEBI:57597"/>
    </ligand>
</feature>
<evidence type="ECO:0000313" key="12">
    <source>
        <dbReference type="Proteomes" id="UP001369958"/>
    </source>
</evidence>
<evidence type="ECO:0000256" key="4">
    <source>
        <dbReference type="ARBA" id="ARBA00022777"/>
    </source>
</evidence>
<dbReference type="Gene3D" id="3.30.420.40">
    <property type="match status" value="2"/>
</dbReference>
<protein>
    <recommendedName>
        <fullName evidence="7">Glycerol kinase</fullName>
        <ecNumber evidence="7">2.7.1.30</ecNumber>
    </recommendedName>
    <alternativeName>
        <fullName evidence="7">ATP:glycerol 3-phosphotransferase</fullName>
    </alternativeName>
    <alternativeName>
        <fullName evidence="7">Glycerokinase</fullName>
        <shortName evidence="7">GK</shortName>
    </alternativeName>
</protein>
<feature type="binding site" evidence="7">
    <location>
        <position position="265"/>
    </location>
    <ligand>
        <name>ATP</name>
        <dbReference type="ChEBI" id="CHEBI:30616"/>
    </ligand>
</feature>
<feature type="binding site" evidence="7">
    <location>
        <position position="308"/>
    </location>
    <ligand>
        <name>ATP</name>
        <dbReference type="ChEBI" id="CHEBI:30616"/>
    </ligand>
</feature>
<keyword evidence="3 7" id="KW-0547">Nucleotide-binding</keyword>
<comment type="caution">
    <text evidence="7">Lacks conserved residue(s) required for the propagation of feature annotation.</text>
</comment>
<feature type="binding site" evidence="7">
    <location>
        <position position="411"/>
    </location>
    <ligand>
        <name>ADP</name>
        <dbReference type="ChEBI" id="CHEBI:456216"/>
    </ligand>
</feature>
<feature type="binding site" evidence="7">
    <location>
        <position position="82"/>
    </location>
    <ligand>
        <name>glycerol</name>
        <dbReference type="ChEBI" id="CHEBI:17754"/>
    </ligand>
</feature>
<feature type="domain" description="Carbohydrate kinase FGGY C-terminal" evidence="10">
    <location>
        <begin position="261"/>
        <end position="450"/>
    </location>
</feature>
<keyword evidence="5 7" id="KW-0319">Glycerol metabolism</keyword>
<dbReference type="CDD" id="cd07786">
    <property type="entry name" value="FGGY_EcGK_like"/>
    <property type="match status" value="1"/>
</dbReference>
<feature type="binding site" evidence="7">
    <location>
        <position position="265"/>
    </location>
    <ligand>
        <name>ADP</name>
        <dbReference type="ChEBI" id="CHEBI:456216"/>
    </ligand>
</feature>
<feature type="binding site" evidence="7">
    <location>
        <position position="134"/>
    </location>
    <ligand>
        <name>glycerol</name>
        <dbReference type="ChEBI" id="CHEBI:17754"/>
    </ligand>
</feature>
<feature type="binding site" evidence="7">
    <location>
        <position position="312"/>
    </location>
    <ligand>
        <name>ATP</name>
        <dbReference type="ChEBI" id="CHEBI:30616"/>
    </ligand>
</feature>
<feature type="binding site" evidence="7">
    <location>
        <position position="82"/>
    </location>
    <ligand>
        <name>sn-glycerol 3-phosphate</name>
        <dbReference type="ChEBI" id="CHEBI:57597"/>
    </ligand>
</feature>
<dbReference type="PANTHER" id="PTHR10196">
    <property type="entry name" value="SUGAR KINASE"/>
    <property type="match status" value="1"/>
</dbReference>
<comment type="catalytic activity">
    <reaction evidence="7">
        <text>glycerol + ATP = sn-glycerol 3-phosphate + ADP + H(+)</text>
        <dbReference type="Rhea" id="RHEA:21644"/>
        <dbReference type="ChEBI" id="CHEBI:15378"/>
        <dbReference type="ChEBI" id="CHEBI:17754"/>
        <dbReference type="ChEBI" id="CHEBI:30616"/>
        <dbReference type="ChEBI" id="CHEBI:57597"/>
        <dbReference type="ChEBI" id="CHEBI:456216"/>
        <dbReference type="EC" id="2.7.1.30"/>
    </reaction>
</comment>
<evidence type="ECO:0000256" key="8">
    <source>
        <dbReference type="RuleBase" id="RU003733"/>
    </source>
</evidence>
<comment type="function">
    <text evidence="7">Key enzyme in the regulation of glycerol uptake and metabolism. Catalyzes the phosphorylation of glycerol to yield sn-glycerol 3-phosphate.</text>
</comment>
<feature type="binding site" evidence="7">
    <location>
        <position position="14"/>
    </location>
    <ligand>
        <name>ATP</name>
        <dbReference type="ChEBI" id="CHEBI:30616"/>
    </ligand>
</feature>
<sequence length="497" mass="53878">MGSHILAIDQGTTSSRALVFDAAMNVVGQGQKEFAQHFPQSGWVEHDPEDIWESVDYAIRTALKRAGLSADDVAAIGITNQRETTLVWDRKSGKPIYRAIVWQDRRTASICNQLKSAGKEALVTEKTGLLLDPYFSATKVKWLLDNVEGARAKAQAGDLAFGTVDTYLIWRLTDGAVHATDATNAGRTLLFDIEKGEWDDQLLALFDIPASMLPDVRDCDGDFGQTDASILGRAIPIRGVAGDQHAAVIGQACFAPGMIKSTYGTGCFAVLNTGDTLVRSQNRLLTTIAYRMGGKTIYALEGSIFVAGAAVQWLRDGLKIIGKASDSGRLAMAADPKQNIYLVPAFVGLGAPYWDAEARGAMFGLTRNTGPEEFARAALEAVCYQTADLLDAMQKDWTGHGAATVLRVDGGMVQSDYTMQFLADILDAPVDRPHMLETTVLGAAWLAGQAIGLWPGQDEFARSWAREHQFVPEMDSAVREEKLAGWRDAVSRTLSGR</sequence>
<dbReference type="InterPro" id="IPR005999">
    <property type="entry name" value="Glycerol_kin"/>
</dbReference>
<feature type="binding site" evidence="7">
    <location>
        <position position="12"/>
    </location>
    <ligand>
        <name>ADP</name>
        <dbReference type="ChEBI" id="CHEBI:456216"/>
    </ligand>
</feature>
<dbReference type="InterPro" id="IPR043129">
    <property type="entry name" value="ATPase_NBD"/>
</dbReference>
<proteinExistence type="inferred from homology"/>
<dbReference type="Pfam" id="PF00370">
    <property type="entry name" value="FGGY_N"/>
    <property type="match status" value="1"/>
</dbReference>
<evidence type="ECO:0000256" key="1">
    <source>
        <dbReference type="ARBA" id="ARBA00009156"/>
    </source>
</evidence>
<keyword evidence="12" id="KW-1185">Reference proteome</keyword>
<feature type="binding site" evidence="7">
    <location>
        <position position="411"/>
    </location>
    <ligand>
        <name>ATP</name>
        <dbReference type="ChEBI" id="CHEBI:30616"/>
    </ligand>
</feature>
<feature type="binding site" evidence="7">
    <location>
        <position position="244"/>
    </location>
    <ligand>
        <name>glycerol</name>
        <dbReference type="ChEBI" id="CHEBI:17754"/>
    </ligand>
</feature>
<dbReference type="EC" id="2.7.1.30" evidence="7"/>
<feature type="binding site" evidence="7">
    <location>
        <position position="16"/>
    </location>
    <ligand>
        <name>ADP</name>
        <dbReference type="ChEBI" id="CHEBI:456216"/>
    </ligand>
</feature>
<evidence type="ECO:0000256" key="3">
    <source>
        <dbReference type="ARBA" id="ARBA00022741"/>
    </source>
</evidence>
<evidence type="ECO:0000256" key="7">
    <source>
        <dbReference type="HAMAP-Rule" id="MF_00186"/>
    </source>
</evidence>
<feature type="binding site" evidence="7">
    <location>
        <position position="13"/>
    </location>
    <ligand>
        <name>ATP</name>
        <dbReference type="ChEBI" id="CHEBI:30616"/>
    </ligand>
</feature>
<dbReference type="SUPFAM" id="SSF53067">
    <property type="entry name" value="Actin-like ATPase domain"/>
    <property type="match status" value="2"/>
</dbReference>
<evidence type="ECO:0000313" key="11">
    <source>
        <dbReference type="EMBL" id="WWT32182.1"/>
    </source>
</evidence>
<evidence type="ECO:0000256" key="6">
    <source>
        <dbReference type="ARBA" id="ARBA00022840"/>
    </source>
</evidence>
<feature type="binding site" evidence="7">
    <location>
        <position position="308"/>
    </location>
    <ligand>
        <name>ADP</name>
        <dbReference type="ChEBI" id="CHEBI:456216"/>
    </ligand>
</feature>
<feature type="binding site" evidence="7">
    <location>
        <position position="243"/>
    </location>
    <ligand>
        <name>glycerol</name>
        <dbReference type="ChEBI" id="CHEBI:17754"/>
    </ligand>
</feature>
<gene>
    <name evidence="7 11" type="primary">glpK</name>
    <name evidence="11" type="ORF">V6617_14365</name>
</gene>
<comment type="pathway">
    <text evidence="7">Polyol metabolism; glycerol degradation via glycerol kinase pathway; sn-glycerol 3-phosphate from glycerol: step 1/1.</text>
</comment>
<dbReference type="PIRSF" id="PIRSF000538">
    <property type="entry name" value="GlpK"/>
    <property type="match status" value="1"/>
</dbReference>
<dbReference type="InterPro" id="IPR018483">
    <property type="entry name" value="Carb_kinase_FGGY_CS"/>
</dbReference>
<reference evidence="11 12" key="1">
    <citation type="submission" date="2024-02" db="EMBL/GenBank/DDBJ databases">
        <title>Complete genome sequence of Pelagibacterium nitratireducens ZH15.</title>
        <authorList>
            <person name="Zhao L.H."/>
        </authorList>
    </citation>
    <scope>NUCLEOTIDE SEQUENCE [LARGE SCALE GENOMIC DNA]</scope>
    <source>
        <strain evidence="11 12">ZH15</strain>
    </source>
</reference>
<dbReference type="GO" id="GO:0004370">
    <property type="term" value="F:glycerol kinase activity"/>
    <property type="evidence" value="ECO:0007669"/>
    <property type="project" value="UniProtKB-EC"/>
</dbReference>
<evidence type="ECO:0000256" key="2">
    <source>
        <dbReference type="ARBA" id="ARBA00022679"/>
    </source>
</evidence>
<feature type="binding site" evidence="7">
    <location>
        <position position="134"/>
    </location>
    <ligand>
        <name>sn-glycerol 3-phosphate</name>
        <dbReference type="ChEBI" id="CHEBI:57597"/>
    </ligand>
</feature>
<dbReference type="NCBIfam" id="TIGR01311">
    <property type="entry name" value="glycerol_kin"/>
    <property type="match status" value="1"/>
</dbReference>
<dbReference type="RefSeq" id="WP_338607645.1">
    <property type="nucleotide sequence ID" value="NZ_CP146275.1"/>
</dbReference>
<name>A0ABZ2I4W2_9HYPH</name>
<keyword evidence="4 7" id="KW-0418">Kinase</keyword>
<dbReference type="PROSITE" id="PS00933">
    <property type="entry name" value="FGGY_KINASES_1"/>
    <property type="match status" value="1"/>
</dbReference>
<dbReference type="NCBIfam" id="NF000756">
    <property type="entry name" value="PRK00047.1"/>
    <property type="match status" value="1"/>
</dbReference>
<keyword evidence="6 7" id="KW-0067">ATP-binding</keyword>
<comment type="similarity">
    <text evidence="1 7 8">Belongs to the FGGY kinase family.</text>
</comment>
<dbReference type="InterPro" id="IPR000577">
    <property type="entry name" value="Carb_kinase_FGGY"/>
</dbReference>
<evidence type="ECO:0000256" key="5">
    <source>
        <dbReference type="ARBA" id="ARBA00022798"/>
    </source>
</evidence>
<dbReference type="PANTHER" id="PTHR10196:SF78">
    <property type="entry name" value="GLYCEROL KINASE"/>
    <property type="match status" value="1"/>
</dbReference>